<dbReference type="InterPro" id="IPR000462">
    <property type="entry name" value="CDP-OH_P_trans"/>
</dbReference>
<comment type="caution">
    <text evidence="5">The sequence shown here is derived from an EMBL/GenBank/DDBJ whole genome shotgun (WGS) entry which is preliminary data.</text>
</comment>
<evidence type="ECO:0008006" key="7">
    <source>
        <dbReference type="Google" id="ProtNLM"/>
    </source>
</evidence>
<dbReference type="InterPro" id="IPR048254">
    <property type="entry name" value="CDP_ALCOHOL_P_TRANSF_CS"/>
</dbReference>
<evidence type="ECO:0000256" key="2">
    <source>
        <dbReference type="ARBA" id="ARBA00022679"/>
    </source>
</evidence>
<keyword evidence="4" id="KW-0812">Transmembrane</keyword>
<proteinExistence type="inferred from homology"/>
<feature type="transmembrane region" description="Helical" evidence="4">
    <location>
        <begin position="119"/>
        <end position="139"/>
    </location>
</feature>
<gene>
    <name evidence="5" type="ORF">A2Z21_03525</name>
</gene>
<dbReference type="AlphaFoldDB" id="A0A1F5V0M2"/>
<evidence type="ECO:0000313" key="5">
    <source>
        <dbReference type="EMBL" id="OGF56481.1"/>
    </source>
</evidence>
<keyword evidence="2 3" id="KW-0808">Transferase</keyword>
<keyword evidence="4" id="KW-0472">Membrane</keyword>
<evidence type="ECO:0000313" key="6">
    <source>
        <dbReference type="Proteomes" id="UP000179157"/>
    </source>
</evidence>
<dbReference type="STRING" id="1817864.A2Z21_03525"/>
<dbReference type="EMBL" id="MFGX01000033">
    <property type="protein sequence ID" value="OGF56481.1"/>
    <property type="molecule type" value="Genomic_DNA"/>
</dbReference>
<dbReference type="Gene3D" id="1.20.120.1760">
    <property type="match status" value="1"/>
</dbReference>
<feature type="transmembrane region" description="Helical" evidence="4">
    <location>
        <begin position="20"/>
        <end position="41"/>
    </location>
</feature>
<dbReference type="Pfam" id="PF01066">
    <property type="entry name" value="CDP-OH_P_transf"/>
    <property type="match status" value="1"/>
</dbReference>
<dbReference type="GO" id="GO:0008444">
    <property type="term" value="F:CDP-diacylglycerol-glycerol-3-phosphate 3-phosphatidyltransferase activity"/>
    <property type="evidence" value="ECO:0007669"/>
    <property type="project" value="InterPro"/>
</dbReference>
<keyword evidence="4" id="KW-1133">Transmembrane helix</keyword>
<reference evidence="5 6" key="1">
    <citation type="journal article" date="2016" name="Nat. Commun.">
        <title>Thousands of microbial genomes shed light on interconnected biogeochemical processes in an aquifer system.</title>
        <authorList>
            <person name="Anantharaman K."/>
            <person name="Brown C.T."/>
            <person name="Hug L.A."/>
            <person name="Sharon I."/>
            <person name="Castelle C.J."/>
            <person name="Probst A.J."/>
            <person name="Thomas B.C."/>
            <person name="Singh A."/>
            <person name="Wilkins M.J."/>
            <person name="Karaoz U."/>
            <person name="Brodie E.L."/>
            <person name="Williams K.H."/>
            <person name="Hubbard S.S."/>
            <person name="Banfield J.F."/>
        </authorList>
    </citation>
    <scope>NUCLEOTIDE SEQUENCE [LARGE SCALE GENOMIC DNA]</scope>
    <source>
        <strain evidence="6">RBG_16_55_9</strain>
    </source>
</reference>
<feature type="transmembrane region" description="Helical" evidence="4">
    <location>
        <begin position="88"/>
        <end position="107"/>
    </location>
</feature>
<organism evidence="5 6">
    <name type="scientific">Fraserbacteria sp. (strain RBG_16_55_9)</name>
    <dbReference type="NCBI Taxonomy" id="1817864"/>
    <lineage>
        <taxon>Bacteria</taxon>
        <taxon>Candidatus Fraseribacteriota</taxon>
    </lineage>
</organism>
<name>A0A1F5V0M2_FRAXR</name>
<dbReference type="InterPro" id="IPR004570">
    <property type="entry name" value="Phosphatidylglycerol_P_synth"/>
</dbReference>
<evidence type="ECO:0000256" key="3">
    <source>
        <dbReference type="RuleBase" id="RU003750"/>
    </source>
</evidence>
<dbReference type="GO" id="GO:0008654">
    <property type="term" value="P:phospholipid biosynthetic process"/>
    <property type="evidence" value="ECO:0007669"/>
    <property type="project" value="InterPro"/>
</dbReference>
<evidence type="ECO:0000256" key="4">
    <source>
        <dbReference type="SAM" id="Phobius"/>
    </source>
</evidence>
<evidence type="ECO:0000256" key="1">
    <source>
        <dbReference type="ARBA" id="ARBA00010441"/>
    </source>
</evidence>
<comment type="similarity">
    <text evidence="1 3">Belongs to the CDP-alcohol phosphatidyltransferase class-I family.</text>
</comment>
<dbReference type="GO" id="GO:0016020">
    <property type="term" value="C:membrane"/>
    <property type="evidence" value="ECO:0007669"/>
    <property type="project" value="InterPro"/>
</dbReference>
<dbReference type="PROSITE" id="PS00379">
    <property type="entry name" value="CDP_ALCOHOL_P_TRANSF"/>
    <property type="match status" value="1"/>
</dbReference>
<dbReference type="InterPro" id="IPR043130">
    <property type="entry name" value="CDP-OH_PTrfase_TM_dom"/>
</dbReference>
<accession>A0A1F5V0M2</accession>
<feature type="transmembrane region" description="Helical" evidence="4">
    <location>
        <begin position="145"/>
        <end position="165"/>
    </location>
</feature>
<sequence>MRWTLASGITLARLLFVPPIILLLVSGHRAIAFGLLLIVLIGDLADGALARWRREVTELGKLLDPMVDKLIFLSVFASLAWIGDLHWISLALLSGLQLGVLVGALFWLKRRRDVPPARLLGKVASFVLSLGLLGTFLKIPYYGIVVYVGIALAYLAGLDYLVNFLRAMKAPSSRAGIRAREGR</sequence>
<dbReference type="Proteomes" id="UP000179157">
    <property type="component" value="Unassembled WGS sequence"/>
</dbReference>
<dbReference type="PIRSF" id="PIRSF000847">
    <property type="entry name" value="Phos_ph_gly_syn"/>
    <property type="match status" value="1"/>
</dbReference>
<protein>
    <recommendedName>
        <fullName evidence="7">CDP-diacylglycerol--glycerol-3-phosphate 3-phosphatidyltransferase</fullName>
    </recommendedName>
</protein>